<protein>
    <submittedName>
        <fullName evidence="1">Phage protein</fullName>
    </submittedName>
</protein>
<reference evidence="2" key="1">
    <citation type="submission" date="2016-02" db="EMBL/GenBank/DDBJ databases">
        <authorList>
            <person name="Debarbieux L."/>
        </authorList>
    </citation>
    <scope>NUCLEOTIDE SEQUENCE [LARGE SCALE GENOMIC DNA]</scope>
    <source>
        <strain evidence="2">LM33_P1</strain>
    </source>
</reference>
<evidence type="ECO:0000313" key="1">
    <source>
        <dbReference type="EMBL" id="SBT28090.1"/>
    </source>
</evidence>
<organism evidence="1 2">
    <name type="scientific">Escherichia phage LM33_P1</name>
    <dbReference type="NCBI Taxonomy" id="1788294"/>
    <lineage>
        <taxon>Viruses</taxon>
        <taxon>Duplodnaviria</taxon>
        <taxon>Heunggongvirae</taxon>
        <taxon>Uroviricota</taxon>
        <taxon>Caudoviricetes</taxon>
        <taxon>Autographivirales</taxon>
        <taxon>Autotranscriptaviridae</taxon>
        <taxon>Studiervirinae</taxon>
        <taxon>Kayfunavirus</taxon>
        <taxon>Kayfunavirus 101118UKE1</taxon>
        <taxon>Kayfunavirus LM33P1</taxon>
    </lineage>
</organism>
<dbReference type="EMBL" id="LT594300">
    <property type="protein sequence ID" value="SBT28090.1"/>
    <property type="molecule type" value="Genomic_DNA"/>
</dbReference>
<gene>
    <name evidence="1" type="ORF">O25BPHAGE1_P1_GP2</name>
</gene>
<sequence length="84" mass="9557">MDTMKHLSTITNRNEVFVNTKGYAWIQLKEMTGARHRVVVRKVSSKQFSNYSVDTVRIDNETYLIDSQITVSPTVGVSAPYFAN</sequence>
<evidence type="ECO:0000313" key="2">
    <source>
        <dbReference type="Proteomes" id="UP000204550"/>
    </source>
</evidence>
<dbReference type="OrthoDB" id="39450at10239"/>
<name>A0A1A8YFH0_9CAUD</name>
<dbReference type="RefSeq" id="YP_009324476.1">
    <property type="nucleotide sequence ID" value="NC_031937.1"/>
</dbReference>
<accession>A0A1A8YFH0</accession>
<dbReference type="GeneID" id="30310688"/>
<dbReference type="Proteomes" id="UP000204550">
    <property type="component" value="Segment"/>
</dbReference>
<keyword evidence="2" id="KW-1185">Reference proteome</keyword>
<proteinExistence type="predicted"/>
<dbReference type="KEGG" id="vg:30310688"/>